<dbReference type="EMBL" id="BLAY01000003">
    <property type="protein sequence ID" value="GET35657.1"/>
    <property type="molecule type" value="Genomic_DNA"/>
</dbReference>
<comment type="caution">
    <text evidence="3">The sequence shown here is derived from an EMBL/GenBank/DDBJ whole genome shotgun (WGS) entry which is preliminary data.</text>
</comment>
<keyword evidence="1" id="KW-0812">Transmembrane</keyword>
<keyword evidence="1" id="KW-0472">Membrane</keyword>
<evidence type="ECO:0000313" key="3">
    <source>
        <dbReference type="EMBL" id="GET35657.1"/>
    </source>
</evidence>
<proteinExistence type="predicted"/>
<gene>
    <name evidence="3" type="ORF">MiSe_03990</name>
</gene>
<reference evidence="3" key="1">
    <citation type="submission" date="2019-10" db="EMBL/GenBank/DDBJ databases">
        <title>Draft genome sequece of Microseira wollei NIES-4236.</title>
        <authorList>
            <person name="Yamaguchi H."/>
            <person name="Suzuki S."/>
            <person name="Kawachi M."/>
        </authorList>
    </citation>
    <scope>NUCLEOTIDE SEQUENCE</scope>
    <source>
        <strain evidence="3">NIES-4236</strain>
    </source>
</reference>
<keyword evidence="4" id="KW-1185">Reference proteome</keyword>
<dbReference type="GO" id="GO:0016740">
    <property type="term" value="F:transferase activity"/>
    <property type="evidence" value="ECO:0007669"/>
    <property type="project" value="UniProtKB-KW"/>
</dbReference>
<dbReference type="RefSeq" id="WP_226573724.1">
    <property type="nucleotide sequence ID" value="NZ_BLAY01000003.1"/>
</dbReference>
<dbReference type="Proteomes" id="UP001050975">
    <property type="component" value="Unassembled WGS sequence"/>
</dbReference>
<evidence type="ECO:0000256" key="1">
    <source>
        <dbReference type="SAM" id="Phobius"/>
    </source>
</evidence>
<dbReference type="Pfam" id="PF00535">
    <property type="entry name" value="Glycos_transf_2"/>
    <property type="match status" value="1"/>
</dbReference>
<keyword evidence="3" id="KW-0808">Transferase</keyword>
<feature type="transmembrane region" description="Helical" evidence="1">
    <location>
        <begin position="266"/>
        <end position="286"/>
    </location>
</feature>
<dbReference type="Gene3D" id="3.90.550.10">
    <property type="entry name" value="Spore Coat Polysaccharide Biosynthesis Protein SpsA, Chain A"/>
    <property type="match status" value="1"/>
</dbReference>
<evidence type="ECO:0000313" key="4">
    <source>
        <dbReference type="Proteomes" id="UP001050975"/>
    </source>
</evidence>
<keyword evidence="1" id="KW-1133">Transmembrane helix</keyword>
<accession>A0AAV3WZ59</accession>
<organism evidence="3 4">
    <name type="scientific">Microseira wollei NIES-4236</name>
    <dbReference type="NCBI Taxonomy" id="2530354"/>
    <lineage>
        <taxon>Bacteria</taxon>
        <taxon>Bacillati</taxon>
        <taxon>Cyanobacteriota</taxon>
        <taxon>Cyanophyceae</taxon>
        <taxon>Oscillatoriophycideae</taxon>
        <taxon>Aerosakkonematales</taxon>
        <taxon>Aerosakkonemataceae</taxon>
        <taxon>Microseira</taxon>
    </lineage>
</organism>
<dbReference type="InterPro" id="IPR050834">
    <property type="entry name" value="Glycosyltransf_2"/>
</dbReference>
<protein>
    <submittedName>
        <fullName evidence="3">Glycosyl transferase family 2</fullName>
    </submittedName>
</protein>
<dbReference type="InterPro" id="IPR029044">
    <property type="entry name" value="Nucleotide-diphossugar_trans"/>
</dbReference>
<evidence type="ECO:0000259" key="2">
    <source>
        <dbReference type="Pfam" id="PF00535"/>
    </source>
</evidence>
<dbReference type="SUPFAM" id="SSF53448">
    <property type="entry name" value="Nucleotide-diphospho-sugar transferases"/>
    <property type="match status" value="1"/>
</dbReference>
<sequence length="344" mass="38568">MKISVIIPVYNGGASFYRCLSRLAEAVPQPTEIIVVADGDTDGSSQLAKEFGARVFRLPVSQGPAKARNIGARAATGDILFFVDADVEIAPDTIDQVAKIFDSNPDVAALIGSYDDKPGAANFLSQYRNLFHHYTHQTASEEASTFWGACGAIRRDIFLKMGGFDENYRYPSVEDIELGYRLKKAGYKIRLCKTVQVKHLKRWGAVSMLKADFFYRALPWTELIMRDRNPMNDLNLKVESRISVMLAYGVALAGMISAWWWGAGAIAAVLALLLLALNAPVYRFFYHKRGKKFALKTIPWHWLYYLYSGLAFAIGTVRHLFDQFRARQVTPSLAKKYRLGSRGT</sequence>
<dbReference type="AlphaFoldDB" id="A0AAV3WZ59"/>
<name>A0AAV3WZ59_9CYAN</name>
<dbReference type="InterPro" id="IPR001173">
    <property type="entry name" value="Glyco_trans_2-like"/>
</dbReference>
<feature type="domain" description="Glycosyltransferase 2-like" evidence="2">
    <location>
        <begin position="4"/>
        <end position="159"/>
    </location>
</feature>
<feature type="transmembrane region" description="Helical" evidence="1">
    <location>
        <begin position="302"/>
        <end position="321"/>
    </location>
</feature>
<dbReference type="PANTHER" id="PTHR43685:SF2">
    <property type="entry name" value="GLYCOSYLTRANSFERASE 2-LIKE DOMAIN-CONTAINING PROTEIN"/>
    <property type="match status" value="1"/>
</dbReference>
<dbReference type="PANTHER" id="PTHR43685">
    <property type="entry name" value="GLYCOSYLTRANSFERASE"/>
    <property type="match status" value="1"/>
</dbReference>